<keyword evidence="2" id="KW-1185">Reference proteome</keyword>
<accession>A0A9P7KJA2</accession>
<reference evidence="1" key="1">
    <citation type="submission" date="2021-02" db="EMBL/GenBank/DDBJ databases">
        <authorList>
            <person name="Nieuwenhuis M."/>
            <person name="Van De Peppel L.J.J."/>
        </authorList>
    </citation>
    <scope>NUCLEOTIDE SEQUENCE</scope>
    <source>
        <strain evidence="1">D49</strain>
    </source>
</reference>
<sequence>MDHAAVGKKKFCYCGEWKRAVLSKDLGLAEIDKMDMNDVLDLLLSITDEEIADAQAHAFDLNLNPEKQLSTTDILEMKLGTANFEQMSDAQNSLVWLYVFGSCGGHKDLNAFCYGIIRIMAGWACCNHAPPVVLADEPGLALDTKHCRSCVSSYHKSYQPSSEHIITNKANDATIHLGTDADSAAVQHTVDSSVWGGMKLASLAGALFNHKSKGQGYQNIHRHFIAKQKLDLHGIIDHT</sequence>
<reference evidence="1" key="2">
    <citation type="submission" date="2021-10" db="EMBL/GenBank/DDBJ databases">
        <title>Phylogenomics reveals ancestral predisposition of the termite-cultivated fungus Termitomyces towards a domesticated lifestyle.</title>
        <authorList>
            <person name="Auxier B."/>
            <person name="Grum-Grzhimaylo A."/>
            <person name="Cardenas M.E."/>
            <person name="Lodge J.D."/>
            <person name="Laessoe T."/>
            <person name="Pedersen O."/>
            <person name="Smith M.E."/>
            <person name="Kuyper T.W."/>
            <person name="Franco-Molano E.A."/>
            <person name="Baroni T.J."/>
            <person name="Aanen D.K."/>
        </authorList>
    </citation>
    <scope>NUCLEOTIDE SEQUENCE</scope>
    <source>
        <strain evidence="1">D49</strain>
    </source>
</reference>
<dbReference type="EMBL" id="JABCKI010001006">
    <property type="protein sequence ID" value="KAG5649441.1"/>
    <property type="molecule type" value="Genomic_DNA"/>
</dbReference>
<dbReference type="OrthoDB" id="3043234at2759"/>
<gene>
    <name evidence="1" type="ORF">H0H81_003868</name>
</gene>
<name>A0A9P7KJA2_9AGAR</name>
<dbReference type="AlphaFoldDB" id="A0A9P7KJA2"/>
<evidence type="ECO:0000313" key="1">
    <source>
        <dbReference type="EMBL" id="KAG5649441.1"/>
    </source>
</evidence>
<dbReference type="Proteomes" id="UP000717328">
    <property type="component" value="Unassembled WGS sequence"/>
</dbReference>
<proteinExistence type="predicted"/>
<protein>
    <submittedName>
        <fullName evidence="1">Uncharacterized protein</fullName>
    </submittedName>
</protein>
<comment type="caution">
    <text evidence="1">The sequence shown here is derived from an EMBL/GenBank/DDBJ whole genome shotgun (WGS) entry which is preliminary data.</text>
</comment>
<evidence type="ECO:0000313" key="2">
    <source>
        <dbReference type="Proteomes" id="UP000717328"/>
    </source>
</evidence>
<organism evidence="1 2">
    <name type="scientific">Sphagnurus paluster</name>
    <dbReference type="NCBI Taxonomy" id="117069"/>
    <lineage>
        <taxon>Eukaryota</taxon>
        <taxon>Fungi</taxon>
        <taxon>Dikarya</taxon>
        <taxon>Basidiomycota</taxon>
        <taxon>Agaricomycotina</taxon>
        <taxon>Agaricomycetes</taxon>
        <taxon>Agaricomycetidae</taxon>
        <taxon>Agaricales</taxon>
        <taxon>Tricholomatineae</taxon>
        <taxon>Lyophyllaceae</taxon>
        <taxon>Sphagnurus</taxon>
    </lineage>
</organism>